<dbReference type="AlphaFoldDB" id="A0A6J8BG34"/>
<gene>
    <name evidence="1" type="ORF">MCOR_18376</name>
</gene>
<protein>
    <recommendedName>
        <fullName evidence="3">Reverse transcriptase domain-containing protein</fullName>
    </recommendedName>
</protein>
<dbReference type="Proteomes" id="UP000507470">
    <property type="component" value="Unassembled WGS sequence"/>
</dbReference>
<sequence length="400" mass="45655">MTVKVKWNNNLSDEFVQELGVRQGTKLSTVLYKGYNITILIDLERSKLGASIGNINVAAPTCANDIAILAGTEHEAQALLNIVHSISAQDLTYALARSLIGIEVTNYTPADILKLDRLQLQICRQIQGLPARTANAATVYVMRGIEPIQAVVDRIVLTFFGGHKESDLCTLCDLCKEDSKHFLLECTALKDITEKHLLKIEQHIRNTYSETDKTVPKCGFNPFTKPYWTFGVKIAHEKERSLRKAWVIDGRPRGMHHDSYRLYKRAKHEFRNIQQAAYEQYIQQTNDDINKAAESDIRLFWKLIKRNKTVSSKIYPEIIQDDTPESIANAFMDYFSKLYQPDSDEVYDNDTKQQIELDYNKILKSCYEQKVYLPGGIIQESEVDGIIKLLKRRKASVSCV</sequence>
<accession>A0A6J8BG34</accession>
<dbReference type="EMBL" id="CACVKT020003242">
    <property type="protein sequence ID" value="CAC5382556.1"/>
    <property type="molecule type" value="Genomic_DNA"/>
</dbReference>
<reference evidence="1 2" key="1">
    <citation type="submission" date="2020-06" db="EMBL/GenBank/DDBJ databases">
        <authorList>
            <person name="Li R."/>
            <person name="Bekaert M."/>
        </authorList>
    </citation>
    <scope>NUCLEOTIDE SEQUENCE [LARGE SCALE GENOMIC DNA]</scope>
    <source>
        <strain evidence="2">wild</strain>
    </source>
</reference>
<organism evidence="1 2">
    <name type="scientific">Mytilus coruscus</name>
    <name type="common">Sea mussel</name>
    <dbReference type="NCBI Taxonomy" id="42192"/>
    <lineage>
        <taxon>Eukaryota</taxon>
        <taxon>Metazoa</taxon>
        <taxon>Spiralia</taxon>
        <taxon>Lophotrochozoa</taxon>
        <taxon>Mollusca</taxon>
        <taxon>Bivalvia</taxon>
        <taxon>Autobranchia</taxon>
        <taxon>Pteriomorphia</taxon>
        <taxon>Mytilida</taxon>
        <taxon>Mytiloidea</taxon>
        <taxon>Mytilidae</taxon>
        <taxon>Mytilinae</taxon>
        <taxon>Mytilus</taxon>
    </lineage>
</organism>
<dbReference type="OrthoDB" id="425681at2759"/>
<evidence type="ECO:0008006" key="3">
    <source>
        <dbReference type="Google" id="ProtNLM"/>
    </source>
</evidence>
<name>A0A6J8BG34_MYTCO</name>
<proteinExistence type="predicted"/>
<keyword evidence="2" id="KW-1185">Reference proteome</keyword>
<evidence type="ECO:0000313" key="1">
    <source>
        <dbReference type="EMBL" id="CAC5382556.1"/>
    </source>
</evidence>
<evidence type="ECO:0000313" key="2">
    <source>
        <dbReference type="Proteomes" id="UP000507470"/>
    </source>
</evidence>